<keyword evidence="3 6" id="KW-0378">Hydrolase</keyword>
<dbReference type="PANTHER" id="PTHR35005">
    <property type="entry name" value="3-DEHYDRO-SCYLLO-INOSOSE HYDROLASE"/>
    <property type="match status" value="1"/>
</dbReference>
<evidence type="ECO:0000313" key="6">
    <source>
        <dbReference type="EMBL" id="EDS12706.1"/>
    </source>
</evidence>
<dbReference type="GO" id="GO:0009231">
    <property type="term" value="P:riboflavin biosynthetic process"/>
    <property type="evidence" value="ECO:0007669"/>
    <property type="project" value="TreeGrafter"/>
</dbReference>
<evidence type="ECO:0000256" key="4">
    <source>
        <dbReference type="ARBA" id="ARBA00022833"/>
    </source>
</evidence>
<protein>
    <submittedName>
        <fullName evidence="6">Creatininase</fullName>
        <ecNumber evidence="6">3.5.2.10</ecNumber>
    </submittedName>
</protein>
<evidence type="ECO:0000313" key="7">
    <source>
        <dbReference type="Proteomes" id="UP000003803"/>
    </source>
</evidence>
<proteinExistence type="inferred from homology"/>
<name>B0P681_9FIRM</name>
<sequence>MDEIALPDKKESDNMRKIRFETMVPAELLEAVNGRSLVYQPVGSMEWHGPHMGMGMDTINAHAVALEAARRTGGVVMPPLYIGTETPRSPETLRKLGFSGDERVVGMDFPQNSVASFYWPPDLFEAIIRRQTQMLLEMGFSQVVLLNGHGADAQVEILERVSRELSVQSGRCVMTIMALFDGCGAGLGHAGLAETAIFAHLCPEAVELDRLPPKPQKLYNTRWGIADSETFQKGPNEDFSVRYDPRDATPDLGAQIVEYTVNQCVRLVEQAHDGKVPAGN</sequence>
<dbReference type="PANTHER" id="PTHR35005:SF1">
    <property type="entry name" value="2-AMINO-5-FORMYLAMINO-6-RIBOSYLAMINOPYRIMIDIN-4(3H)-ONE 5'-MONOPHOSPHATE DEFORMYLASE"/>
    <property type="match status" value="1"/>
</dbReference>
<keyword evidence="7" id="KW-1185">Reference proteome</keyword>
<reference evidence="6" key="1">
    <citation type="submission" date="2007-11" db="EMBL/GenBank/DDBJ databases">
        <authorList>
            <person name="Fulton L."/>
            <person name="Clifton S."/>
            <person name="Fulton B."/>
            <person name="Xu J."/>
            <person name="Minx P."/>
            <person name="Pepin K.H."/>
            <person name="Johnson M."/>
            <person name="Thiruvilangam P."/>
            <person name="Bhonagiri V."/>
            <person name="Nash W.E."/>
            <person name="Mardis E.R."/>
            <person name="Wilson R.K."/>
        </authorList>
    </citation>
    <scope>NUCLEOTIDE SEQUENCE [LARGE SCALE GENOMIC DNA]</scope>
    <source>
        <strain evidence="6">DSM 17241</strain>
    </source>
</reference>
<dbReference type="Proteomes" id="UP000003803">
    <property type="component" value="Unassembled WGS sequence"/>
</dbReference>
<dbReference type="EC" id="3.5.2.10" evidence="6"/>
<dbReference type="AlphaFoldDB" id="B0P681"/>
<dbReference type="Pfam" id="PF02633">
    <property type="entry name" value="Creatininase"/>
    <property type="match status" value="1"/>
</dbReference>
<keyword evidence="2" id="KW-0479">Metal-binding</keyword>
<dbReference type="SUPFAM" id="SSF102215">
    <property type="entry name" value="Creatininase"/>
    <property type="match status" value="1"/>
</dbReference>
<evidence type="ECO:0000256" key="1">
    <source>
        <dbReference type="ARBA" id="ARBA00001947"/>
    </source>
</evidence>
<comment type="similarity">
    <text evidence="5">Belongs to the creatininase superfamily.</text>
</comment>
<dbReference type="GO" id="GO:0016811">
    <property type="term" value="F:hydrolase activity, acting on carbon-nitrogen (but not peptide) bonds, in linear amides"/>
    <property type="evidence" value="ECO:0007669"/>
    <property type="project" value="TreeGrafter"/>
</dbReference>
<dbReference type="GO" id="GO:0047789">
    <property type="term" value="F:creatininase activity"/>
    <property type="evidence" value="ECO:0007669"/>
    <property type="project" value="UniProtKB-EC"/>
</dbReference>
<organism evidence="6 7">
    <name type="scientific">Anaerotruncus colihominis DSM 17241</name>
    <dbReference type="NCBI Taxonomy" id="445972"/>
    <lineage>
        <taxon>Bacteria</taxon>
        <taxon>Bacillati</taxon>
        <taxon>Bacillota</taxon>
        <taxon>Clostridia</taxon>
        <taxon>Eubacteriales</taxon>
        <taxon>Oscillospiraceae</taxon>
        <taxon>Anaerotruncus</taxon>
    </lineage>
</organism>
<accession>B0P681</accession>
<comment type="caution">
    <text evidence="6">The sequence shown here is derived from an EMBL/GenBank/DDBJ whole genome shotgun (WGS) entry which is preliminary data.</text>
</comment>
<evidence type="ECO:0000256" key="5">
    <source>
        <dbReference type="ARBA" id="ARBA00024029"/>
    </source>
</evidence>
<comment type="cofactor">
    <cofactor evidence="1">
        <name>Zn(2+)</name>
        <dbReference type="ChEBI" id="CHEBI:29105"/>
    </cofactor>
</comment>
<dbReference type="HOGENOM" id="CLU_055029_3_0_9"/>
<evidence type="ECO:0000256" key="2">
    <source>
        <dbReference type="ARBA" id="ARBA00022723"/>
    </source>
</evidence>
<evidence type="ECO:0000256" key="3">
    <source>
        <dbReference type="ARBA" id="ARBA00022801"/>
    </source>
</evidence>
<dbReference type="GO" id="GO:0046872">
    <property type="term" value="F:metal ion binding"/>
    <property type="evidence" value="ECO:0007669"/>
    <property type="project" value="UniProtKB-KW"/>
</dbReference>
<reference evidence="6" key="2">
    <citation type="submission" date="2013-09" db="EMBL/GenBank/DDBJ databases">
        <title>Draft genome sequence of Anaerotruncus colihominis(DSM 17241).</title>
        <authorList>
            <person name="Sudarsanam P."/>
            <person name="Ley R."/>
            <person name="Guruge J."/>
            <person name="Turnbaugh P.J."/>
            <person name="Mahowald M."/>
            <person name="Liep D."/>
            <person name="Gordon J."/>
        </authorList>
    </citation>
    <scope>NUCLEOTIDE SEQUENCE</scope>
    <source>
        <strain evidence="6">DSM 17241</strain>
    </source>
</reference>
<dbReference type="InterPro" id="IPR003785">
    <property type="entry name" value="Creatininase/forma_Hydrolase"/>
</dbReference>
<dbReference type="EMBL" id="ABGD02000005">
    <property type="protein sequence ID" value="EDS12706.1"/>
    <property type="molecule type" value="Genomic_DNA"/>
</dbReference>
<dbReference type="eggNOG" id="COG1402">
    <property type="taxonomic scope" value="Bacteria"/>
</dbReference>
<dbReference type="Gene3D" id="3.40.50.10310">
    <property type="entry name" value="Creatininase"/>
    <property type="match status" value="1"/>
</dbReference>
<keyword evidence="4" id="KW-0862">Zinc</keyword>
<dbReference type="STRING" id="169435.ERS852551_03066"/>
<gene>
    <name evidence="6" type="ORF">ANACOL_00253</name>
</gene>
<dbReference type="InterPro" id="IPR024087">
    <property type="entry name" value="Creatininase-like_sf"/>
</dbReference>